<dbReference type="GO" id="GO:0016020">
    <property type="term" value="C:membrane"/>
    <property type="evidence" value="ECO:0007669"/>
    <property type="project" value="TreeGrafter"/>
</dbReference>
<dbReference type="VEuPathDB" id="FungiDB:H257_07099"/>
<name>A0A397BDX6_APHAT</name>
<evidence type="ECO:0000256" key="2">
    <source>
        <dbReference type="ARBA" id="ARBA00022723"/>
    </source>
</evidence>
<evidence type="ECO:0000256" key="3">
    <source>
        <dbReference type="ARBA" id="ARBA00023004"/>
    </source>
</evidence>
<comment type="caution">
    <text evidence="7">The sequence shown here is derived from an EMBL/GenBank/DDBJ whole genome shotgun (WGS) entry which is preliminary data.</text>
</comment>
<protein>
    <recommendedName>
        <fullName evidence="6">Cytochrome b5 heme-binding domain-containing protein</fullName>
    </recommendedName>
</protein>
<keyword evidence="3" id="KW-0408">Iron</keyword>
<gene>
    <name evidence="7" type="ORF">DYB25_013577</name>
</gene>
<feature type="domain" description="Cytochrome b5 heme-binding" evidence="6">
    <location>
        <begin position="105"/>
        <end position="173"/>
    </location>
</feature>
<feature type="region of interest" description="Disordered" evidence="5">
    <location>
        <begin position="1"/>
        <end position="30"/>
    </location>
</feature>
<dbReference type="SMART" id="SM01117">
    <property type="entry name" value="Cyt-b5"/>
    <property type="match status" value="1"/>
</dbReference>
<dbReference type="Proteomes" id="UP000266239">
    <property type="component" value="Unassembled WGS sequence"/>
</dbReference>
<dbReference type="SUPFAM" id="SSF55856">
    <property type="entry name" value="Cytochrome b5-like heme/steroid binding domain"/>
    <property type="match status" value="1"/>
</dbReference>
<dbReference type="GO" id="GO:0020037">
    <property type="term" value="F:heme binding"/>
    <property type="evidence" value="ECO:0007669"/>
    <property type="project" value="TreeGrafter"/>
</dbReference>
<comment type="similarity">
    <text evidence="4">Belongs to the cytochrome b5 family.</text>
</comment>
<dbReference type="InterPro" id="IPR036400">
    <property type="entry name" value="Cyt_B5-like_heme/steroid_sf"/>
</dbReference>
<dbReference type="GO" id="GO:0046872">
    <property type="term" value="F:metal ion binding"/>
    <property type="evidence" value="ECO:0007669"/>
    <property type="project" value="UniProtKB-KW"/>
</dbReference>
<evidence type="ECO:0000313" key="7">
    <source>
        <dbReference type="EMBL" id="RHY18872.1"/>
    </source>
</evidence>
<accession>A0A397BDX6</accession>
<dbReference type="PANTHER" id="PTHR19359">
    <property type="entry name" value="CYTOCHROME B5"/>
    <property type="match status" value="1"/>
</dbReference>
<dbReference type="Pfam" id="PF00173">
    <property type="entry name" value="Cyt-b5"/>
    <property type="match status" value="1"/>
</dbReference>
<dbReference type="PROSITE" id="PS50255">
    <property type="entry name" value="CYTOCHROME_B5_2"/>
    <property type="match status" value="1"/>
</dbReference>
<proteinExistence type="inferred from homology"/>
<dbReference type="InterPro" id="IPR050668">
    <property type="entry name" value="Cytochrome_b5"/>
</dbReference>
<dbReference type="AlphaFoldDB" id="A0A397BDX6"/>
<organism evidence="7 8">
    <name type="scientific">Aphanomyces astaci</name>
    <name type="common">Crayfish plague agent</name>
    <dbReference type="NCBI Taxonomy" id="112090"/>
    <lineage>
        <taxon>Eukaryota</taxon>
        <taxon>Sar</taxon>
        <taxon>Stramenopiles</taxon>
        <taxon>Oomycota</taxon>
        <taxon>Saprolegniomycetes</taxon>
        <taxon>Saprolegniales</taxon>
        <taxon>Verrucalvaceae</taxon>
        <taxon>Aphanomyces</taxon>
    </lineage>
</organism>
<keyword evidence="1" id="KW-0349">Heme</keyword>
<feature type="compositionally biased region" description="Polar residues" evidence="5">
    <location>
        <begin position="19"/>
        <end position="30"/>
    </location>
</feature>
<keyword evidence="2" id="KW-0479">Metal-binding</keyword>
<sequence length="191" mass="21044">MNAQMSGQHSAERPRQTSRKSSGNLQPLSLPSSTYAKQFEIEECTAPMETPIPPRERRQSVELVYSDVDPTTDQQPLSSTPQSPKKGTCVIQTRCSDRVKLCLCEVKRHRSLTSCWLVANGIVYDVTNVIQQHPAGTKCILRKAGGVDCTQDLRFHSKDAQRCWKQCAIGKFLPCGDDNGGDAAQGSCSIM</sequence>
<evidence type="ECO:0000256" key="1">
    <source>
        <dbReference type="ARBA" id="ARBA00022617"/>
    </source>
</evidence>
<dbReference type="InterPro" id="IPR001199">
    <property type="entry name" value="Cyt_B5-like_heme/steroid-bd"/>
</dbReference>
<evidence type="ECO:0000256" key="4">
    <source>
        <dbReference type="ARBA" id="ARBA00038168"/>
    </source>
</evidence>
<evidence type="ECO:0000313" key="8">
    <source>
        <dbReference type="Proteomes" id="UP000266239"/>
    </source>
</evidence>
<dbReference type="EMBL" id="QUTA01004665">
    <property type="protein sequence ID" value="RHY18872.1"/>
    <property type="molecule type" value="Genomic_DNA"/>
</dbReference>
<dbReference type="PANTHER" id="PTHR19359:SF146">
    <property type="entry name" value="B5, PUTATIVE-RELATED"/>
    <property type="match status" value="1"/>
</dbReference>
<reference evidence="7 8" key="1">
    <citation type="submission" date="2018-08" db="EMBL/GenBank/DDBJ databases">
        <title>Aphanomyces genome sequencing and annotation.</title>
        <authorList>
            <person name="Minardi D."/>
            <person name="Oidtmann B."/>
            <person name="Van Der Giezen M."/>
            <person name="Studholme D.J."/>
        </authorList>
    </citation>
    <scope>NUCLEOTIDE SEQUENCE [LARGE SCALE GENOMIC DNA]</scope>
    <source>
        <strain evidence="7 8">Yx</strain>
    </source>
</reference>
<evidence type="ECO:0000259" key="6">
    <source>
        <dbReference type="PROSITE" id="PS50255"/>
    </source>
</evidence>
<dbReference type="Gene3D" id="3.10.120.10">
    <property type="entry name" value="Cytochrome b5-like heme/steroid binding domain"/>
    <property type="match status" value="1"/>
</dbReference>
<evidence type="ECO:0000256" key="5">
    <source>
        <dbReference type="SAM" id="MobiDB-lite"/>
    </source>
</evidence>